<proteinExistence type="predicted"/>
<name>A0ABP9DIA1_9BACT</name>
<protein>
    <recommendedName>
        <fullName evidence="3">Carboxypeptidase regulatory-like domain-containing protein</fullName>
    </recommendedName>
</protein>
<accession>A0ABP9DIA1</accession>
<dbReference type="InterPro" id="IPR008969">
    <property type="entry name" value="CarboxyPept-like_regulatory"/>
</dbReference>
<comment type="caution">
    <text evidence="1">The sequence shown here is derived from an EMBL/GenBank/DDBJ whole genome shotgun (WGS) entry which is preliminary data.</text>
</comment>
<dbReference type="EMBL" id="BAABJX010000051">
    <property type="protein sequence ID" value="GAA4844654.1"/>
    <property type="molecule type" value="Genomic_DNA"/>
</dbReference>
<evidence type="ECO:0000313" key="2">
    <source>
        <dbReference type="Proteomes" id="UP001500298"/>
    </source>
</evidence>
<dbReference type="SUPFAM" id="SSF49464">
    <property type="entry name" value="Carboxypeptidase regulatory domain-like"/>
    <property type="match status" value="1"/>
</dbReference>
<sequence length="68" mass="7530">MSGVVYDYEDGTPLLGATIQKINSGNNVRASKLSTINGEFQTYVDKNSEGFIIEFIGKLSIKIRNMEL</sequence>
<dbReference type="Proteomes" id="UP001500298">
    <property type="component" value="Unassembled WGS sequence"/>
</dbReference>
<organism evidence="1 2">
    <name type="scientific">Algivirga pacifica</name>
    <dbReference type="NCBI Taxonomy" id="1162670"/>
    <lineage>
        <taxon>Bacteria</taxon>
        <taxon>Pseudomonadati</taxon>
        <taxon>Bacteroidota</taxon>
        <taxon>Cytophagia</taxon>
        <taxon>Cytophagales</taxon>
        <taxon>Flammeovirgaceae</taxon>
        <taxon>Algivirga</taxon>
    </lineage>
</organism>
<evidence type="ECO:0000313" key="1">
    <source>
        <dbReference type="EMBL" id="GAA4844654.1"/>
    </source>
</evidence>
<dbReference type="RefSeq" id="WP_345373573.1">
    <property type="nucleotide sequence ID" value="NZ_BAABJX010000051.1"/>
</dbReference>
<reference evidence="2" key="1">
    <citation type="journal article" date="2019" name="Int. J. Syst. Evol. Microbiol.">
        <title>The Global Catalogue of Microorganisms (GCM) 10K type strain sequencing project: providing services to taxonomists for standard genome sequencing and annotation.</title>
        <authorList>
            <consortium name="The Broad Institute Genomics Platform"/>
            <consortium name="The Broad Institute Genome Sequencing Center for Infectious Disease"/>
            <person name="Wu L."/>
            <person name="Ma J."/>
        </authorList>
    </citation>
    <scope>NUCLEOTIDE SEQUENCE [LARGE SCALE GENOMIC DNA]</scope>
    <source>
        <strain evidence="2">JCM 18326</strain>
    </source>
</reference>
<gene>
    <name evidence="1" type="ORF">GCM10023331_31860</name>
</gene>
<evidence type="ECO:0008006" key="3">
    <source>
        <dbReference type="Google" id="ProtNLM"/>
    </source>
</evidence>
<keyword evidence="2" id="KW-1185">Reference proteome</keyword>